<keyword evidence="2" id="KW-0274">FAD</keyword>
<dbReference type="PROSITE" id="PS51387">
    <property type="entry name" value="FAD_PCMH"/>
    <property type="match status" value="1"/>
</dbReference>
<dbReference type="InterPro" id="IPR016166">
    <property type="entry name" value="FAD-bd_PCMH"/>
</dbReference>
<dbReference type="GO" id="GO:0016491">
    <property type="term" value="F:oxidoreductase activity"/>
    <property type="evidence" value="ECO:0007669"/>
    <property type="project" value="UniProtKB-KW"/>
</dbReference>
<gene>
    <name evidence="5" type="ORF">HP552_27130</name>
</gene>
<comment type="caution">
    <text evidence="5">The sequence shown here is derived from an EMBL/GenBank/DDBJ whole genome shotgun (WGS) entry which is preliminary data.</text>
</comment>
<feature type="domain" description="FAD-binding PCMH-type" evidence="4">
    <location>
        <begin position="43"/>
        <end position="218"/>
    </location>
</feature>
<dbReference type="PANTHER" id="PTHR42659:SF2">
    <property type="entry name" value="XANTHINE DEHYDROGENASE SUBUNIT C-RELATED"/>
    <property type="match status" value="1"/>
</dbReference>
<dbReference type="InterPro" id="IPR005107">
    <property type="entry name" value="CO_DH_flav_C"/>
</dbReference>
<evidence type="ECO:0000313" key="6">
    <source>
        <dbReference type="Proteomes" id="UP000526125"/>
    </source>
</evidence>
<dbReference type="SUPFAM" id="SSF56176">
    <property type="entry name" value="FAD-binding/transporter-associated domain-like"/>
    <property type="match status" value="1"/>
</dbReference>
<evidence type="ECO:0000256" key="3">
    <source>
        <dbReference type="ARBA" id="ARBA00023002"/>
    </source>
</evidence>
<evidence type="ECO:0000256" key="2">
    <source>
        <dbReference type="ARBA" id="ARBA00022827"/>
    </source>
</evidence>
<dbReference type="RefSeq" id="WP_175398494.1">
    <property type="nucleotide sequence ID" value="NZ_JABMCB010000202.1"/>
</dbReference>
<keyword evidence="6" id="KW-1185">Reference proteome</keyword>
<dbReference type="InterPro" id="IPR036318">
    <property type="entry name" value="FAD-bd_PCMH-like_sf"/>
</dbReference>
<dbReference type="Proteomes" id="UP000526125">
    <property type="component" value="Unassembled WGS sequence"/>
</dbReference>
<dbReference type="InterPro" id="IPR036683">
    <property type="entry name" value="CO_DH_flav_C_dom_sf"/>
</dbReference>
<dbReference type="AlphaFoldDB" id="A0A7Y6C3J4"/>
<dbReference type="Pfam" id="PF00941">
    <property type="entry name" value="FAD_binding_5"/>
    <property type="match status" value="1"/>
</dbReference>
<protein>
    <submittedName>
        <fullName evidence="5">Molybdopterin dehydrogenase</fullName>
    </submittedName>
</protein>
<dbReference type="Pfam" id="PF03450">
    <property type="entry name" value="CO_deh_flav_C"/>
    <property type="match status" value="1"/>
</dbReference>
<evidence type="ECO:0000313" key="5">
    <source>
        <dbReference type="EMBL" id="NUU78889.1"/>
    </source>
</evidence>
<dbReference type="Gene3D" id="3.30.465.10">
    <property type="match status" value="1"/>
</dbReference>
<keyword evidence="1" id="KW-0285">Flavoprotein</keyword>
<dbReference type="InterPro" id="IPR002346">
    <property type="entry name" value="Mopterin_DH_FAD-bd"/>
</dbReference>
<evidence type="ECO:0000256" key="1">
    <source>
        <dbReference type="ARBA" id="ARBA00022630"/>
    </source>
</evidence>
<keyword evidence="3" id="KW-0560">Oxidoreductase</keyword>
<dbReference type="PANTHER" id="PTHR42659">
    <property type="entry name" value="XANTHINE DEHYDROGENASE SUBUNIT C-RELATED"/>
    <property type="match status" value="1"/>
</dbReference>
<proteinExistence type="predicted"/>
<organism evidence="5 6">
    <name type="scientific">Paenibacillus xylanilyticus</name>
    <dbReference type="NCBI Taxonomy" id="248903"/>
    <lineage>
        <taxon>Bacteria</taxon>
        <taxon>Bacillati</taxon>
        <taxon>Bacillota</taxon>
        <taxon>Bacilli</taxon>
        <taxon>Bacillales</taxon>
        <taxon>Paenibacillaceae</taxon>
        <taxon>Paenibacillus</taxon>
    </lineage>
</organism>
<dbReference type="SUPFAM" id="SSF55447">
    <property type="entry name" value="CO dehydrogenase flavoprotein C-terminal domain-like"/>
    <property type="match status" value="1"/>
</dbReference>
<evidence type="ECO:0000259" key="4">
    <source>
        <dbReference type="PROSITE" id="PS51387"/>
    </source>
</evidence>
<dbReference type="GO" id="GO:0071949">
    <property type="term" value="F:FAD binding"/>
    <property type="evidence" value="ECO:0007669"/>
    <property type="project" value="InterPro"/>
</dbReference>
<dbReference type="SMART" id="SM01092">
    <property type="entry name" value="CO_deh_flav_C"/>
    <property type="match status" value="1"/>
</dbReference>
<dbReference type="InterPro" id="IPR016169">
    <property type="entry name" value="FAD-bd_PCMH_sub2"/>
</dbReference>
<sequence length="340" mass="36602">MNLRHEFTPGRNGSSDAKCYLVTPTSRRLKKERGDGTMVIPAYGSGAMPSVWQPGDLEELQMLKNRLKGRYCFAAGATLLRTQWEGGLVPAPEHMISLVHIPGASGVHVDGDRIVIGALTRLNSCAKDRLLSQLPLLQEAVNNIAAPSIRNVATIGGNIVSGVGDTLPALLVYNAELHWLTDAGMEIRSLASWLNGGRDGSRNPDDVLISIRIPMNMLSKSDTDFQIPGEREIAFYRKVGRRETFSASLVTIAFHGEMGSDGRWNKVAIAAGGGSGMAMRLPESEQLLRSGEASIMQATALGSTAASEFVTYSDAFATEHYRKQTAGNLLGAGLWGALHR</sequence>
<name>A0A7Y6C3J4_9BACL</name>
<dbReference type="InterPro" id="IPR051312">
    <property type="entry name" value="Diverse_Substr_Oxidored"/>
</dbReference>
<accession>A0A7Y6C3J4</accession>
<reference evidence="5 6" key="1">
    <citation type="submission" date="2020-05" db="EMBL/GenBank/DDBJ databases">
        <title>Genome Sequencing of Type Strains.</title>
        <authorList>
            <person name="Lemaire J.F."/>
            <person name="Inderbitzin P."/>
            <person name="Gregorio O.A."/>
            <person name="Collins S.B."/>
            <person name="Wespe N."/>
            <person name="Knight-Connoni V."/>
        </authorList>
    </citation>
    <scope>NUCLEOTIDE SEQUENCE [LARGE SCALE GENOMIC DNA]</scope>
    <source>
        <strain evidence="5 6">LMG 21957</strain>
    </source>
</reference>
<dbReference type="EMBL" id="JABMCB010000202">
    <property type="protein sequence ID" value="NUU78889.1"/>
    <property type="molecule type" value="Genomic_DNA"/>
</dbReference>
<dbReference type="Gene3D" id="3.30.390.50">
    <property type="entry name" value="CO dehydrogenase flavoprotein, C-terminal domain"/>
    <property type="match status" value="1"/>
</dbReference>